<dbReference type="Pfam" id="PF25863">
    <property type="entry name" value="PglZ_C"/>
    <property type="match status" value="1"/>
</dbReference>
<dbReference type="InterPro" id="IPR047992">
    <property type="entry name" value="BREX_PglZ"/>
</dbReference>
<dbReference type="Pfam" id="PF25862">
    <property type="entry name" value="PglZ_1st"/>
    <property type="match status" value="1"/>
</dbReference>
<protein>
    <recommendedName>
        <fullName evidence="6">BREX-2 system phosphatase PglZ</fullName>
    </recommendedName>
</protein>
<evidence type="ECO:0008006" key="6">
    <source>
        <dbReference type="Google" id="ProtNLM"/>
    </source>
</evidence>
<dbReference type="Pfam" id="PF08665">
    <property type="entry name" value="PglZ"/>
    <property type="match status" value="1"/>
</dbReference>
<evidence type="ECO:0000256" key="1">
    <source>
        <dbReference type="SAM" id="MobiDB-lite"/>
    </source>
</evidence>
<gene>
    <name evidence="5" type="ORF">DSM112329_04750</name>
</gene>
<dbReference type="KEGG" id="parq:DSM112329_04750"/>
<dbReference type="InterPro" id="IPR058881">
    <property type="entry name" value="PglZ_2nd"/>
</dbReference>
<dbReference type="InterPro" id="IPR058880">
    <property type="entry name" value="PglZ_N"/>
</dbReference>
<organism evidence="5">
    <name type="scientific">Paraconexibacter sp. AEG42_29</name>
    <dbReference type="NCBI Taxonomy" id="2997339"/>
    <lineage>
        <taxon>Bacteria</taxon>
        <taxon>Bacillati</taxon>
        <taxon>Actinomycetota</taxon>
        <taxon>Thermoleophilia</taxon>
        <taxon>Solirubrobacterales</taxon>
        <taxon>Paraconexibacteraceae</taxon>
        <taxon>Paraconexibacter</taxon>
    </lineage>
</organism>
<evidence type="ECO:0000259" key="4">
    <source>
        <dbReference type="Pfam" id="PF25863"/>
    </source>
</evidence>
<reference evidence="5" key="1">
    <citation type="submission" date="2022-12" db="EMBL/GenBank/DDBJ databases">
        <title>Paraconexibacter alkalitolerans sp. nov. and Baekduia alba sp. nov., isolated from soil and emended description of the genera Paraconexibacter (Chun et al., 2020) and Baekduia (An et al., 2020).</title>
        <authorList>
            <person name="Vieira S."/>
            <person name="Huber K.J."/>
            <person name="Geppert A."/>
            <person name="Wolf J."/>
            <person name="Neumann-Schaal M."/>
            <person name="Muesken M."/>
            <person name="Overmann J."/>
        </authorList>
    </citation>
    <scope>NUCLEOTIDE SEQUENCE</scope>
    <source>
        <strain evidence="5">AEG42_29</strain>
    </source>
</reference>
<dbReference type="Pfam" id="PF25861">
    <property type="entry name" value="PglZ_2nd"/>
    <property type="match status" value="1"/>
</dbReference>
<evidence type="ECO:0000259" key="3">
    <source>
        <dbReference type="Pfam" id="PF25862"/>
    </source>
</evidence>
<sequence>MSGTVTPERLWPQLEAWLAGDPSRPIFAVYHEGDWSGSDVLMVGDRYVDVRVCRSELAVREVLSAPREAGRGLVLLTSIDQLGADVLARLARPRVHRLHSSDALLPLFGVRAIDPALARQRWLIDALVDSAPRAGYESAGALQLDLARAWRALLVHRYGIDPDGGLGGLLAWAASPGTAFVEAEAAERKALTARLVGTMPGAEAVLAVLDAGDGDDVVALGLVMRVLLNAPDGAARVAARTRLEVRLKGWAFDAGSAAAWSLAAEATLDALPSHLQATVQHRADRLIEILQAESLVAASDHLTSGLRARMAAFGGTLAAWTAGKRSIAAVAADADRIAQHRLADSLPDAPHRLALALARWLDLDAASPPDLRAAALLHATDGSYADWARSTLRNGAGEPTFDAAVRKLVAKADARRESEEEHFAQTLASWSAHSTTDDALLGVEHILERVVGPLAVARPLLFIVMDGMGHRVANELLDDLSHAGWTELRRTAHSERALAVSVLPSVTAVSRTSLLTGSLRRGTMSDEQAAFPTHTALVSASAGGEPPRLFHKGAITDRHGGLTAELSAEVAGDRRVVGAVINAIDDHLARSEQLRTSWGARDILPLWWLLEAAREAGRIVVLASDHGHVLEHGSTLNRGSGDGGERWQRATGRSLETGEVVVQGTRVLVPEGACVLAWSEKVRYAVKKNGYHGGASAQEVLTPLLVLAPGLVDTPDGWSEAPYDPPAWWLGDPASDVVAPGTGVPDAPPAEPRPGEQMTLAPDGPPADVSATGWITELLASDVFAERRASAGRTPVPDERTIRILAALDAHGGQLLKDALARACGIPVMRLTGMLAALRQMLNIDGYQTLTVDPATGDVKLDRVLLAQQFGLSGP</sequence>
<feature type="domain" description="Alkaline phosphatase-like protein PglZ second" evidence="2">
    <location>
        <begin position="167"/>
        <end position="300"/>
    </location>
</feature>
<proteinExistence type="predicted"/>
<feature type="domain" description="Alkaline phosphatase-like protein PglZ C-terminal" evidence="4">
    <location>
        <begin position="771"/>
        <end position="871"/>
    </location>
</feature>
<evidence type="ECO:0000259" key="2">
    <source>
        <dbReference type="Pfam" id="PF25861"/>
    </source>
</evidence>
<dbReference type="NCBIfam" id="NF033446">
    <property type="entry name" value="BREX_PglZ_2"/>
    <property type="match status" value="1"/>
</dbReference>
<dbReference type="InterPro" id="IPR058882">
    <property type="entry name" value="PglZ_C"/>
</dbReference>
<evidence type="ECO:0000313" key="5">
    <source>
        <dbReference type="EMBL" id="XAY07858.1"/>
    </source>
</evidence>
<dbReference type="InterPro" id="IPR017850">
    <property type="entry name" value="Alkaline_phosphatase_core_sf"/>
</dbReference>
<dbReference type="EMBL" id="CP114014">
    <property type="protein sequence ID" value="XAY07858.1"/>
    <property type="molecule type" value="Genomic_DNA"/>
</dbReference>
<feature type="domain" description="Alkaline phosphatase-like protein PglZ N-terminal" evidence="3">
    <location>
        <begin position="13"/>
        <end position="98"/>
    </location>
</feature>
<name>A0AAU7B1Q5_9ACTN</name>
<accession>A0AAU7B1Q5</accession>
<feature type="region of interest" description="Disordered" evidence="1">
    <location>
        <begin position="739"/>
        <end position="763"/>
    </location>
</feature>
<dbReference type="AlphaFoldDB" id="A0AAU7B1Q5"/>
<dbReference type="SUPFAM" id="SSF53649">
    <property type="entry name" value="Alkaline phosphatase-like"/>
    <property type="match status" value="1"/>
</dbReference>